<organism evidence="1">
    <name type="scientific">Dulem virus 42</name>
    <dbReference type="NCBI Taxonomy" id="3145760"/>
    <lineage>
        <taxon>Viruses</taxon>
        <taxon>Duplodnaviria</taxon>
        <taxon>Heunggongvirae</taxon>
        <taxon>Uroviricota</taxon>
        <taxon>Caudoviricetes</taxon>
    </lineage>
</organism>
<evidence type="ECO:0000313" key="1">
    <source>
        <dbReference type="EMBL" id="XCD08437.1"/>
    </source>
</evidence>
<name>A0AAU8B7Y3_9CAUD</name>
<dbReference type="EMBL" id="PP511876">
    <property type="protein sequence ID" value="XCD08437.1"/>
    <property type="molecule type" value="Genomic_DNA"/>
</dbReference>
<sequence>MIYTYNIKKNNNKKNPSNNTSKAIDDFIISNLKNTAPYIFGKKKEKTINIDITPKRTTRTINIDITRTPKKTAKPTFAEFLNAFNHLMNIHEEDTYDFLLSDGTPVKFYGDEVQIGLDLYSIDGLFNTLSDDRKKDIIDIYINIKK</sequence>
<accession>A0AAU8B7Y3</accession>
<protein>
    <submittedName>
        <fullName evidence="1">Uncharacterized protein</fullName>
    </submittedName>
</protein>
<proteinExistence type="predicted"/>
<reference evidence="1" key="1">
    <citation type="submission" date="2024-03" db="EMBL/GenBank/DDBJ databases">
        <title>Diverse circular DNA viruses in blood, oral, and fecal samples of captive lemurs.</title>
        <authorList>
            <person name="Paietta E.N."/>
            <person name="Kraberger S."/>
            <person name="Lund M.C."/>
            <person name="Custer J.M."/>
            <person name="Vargas K.M."/>
            <person name="Ehmke E.E."/>
            <person name="Yoder A.D."/>
            <person name="Varsani A."/>
        </authorList>
    </citation>
    <scope>NUCLEOTIDE SEQUENCE</scope>
    <source>
        <strain evidence="1">Duke_30FF_63</strain>
    </source>
</reference>